<accession>A0A8J2I997</accession>
<gene>
    <name evidence="1" type="ORF">ALTATR162_LOCUS9357</name>
</gene>
<name>A0A8J2I997_9PLEO</name>
<reference evidence="1" key="1">
    <citation type="submission" date="2021-05" db="EMBL/GenBank/DDBJ databases">
        <authorList>
            <person name="Stam R."/>
        </authorList>
    </citation>
    <scope>NUCLEOTIDE SEQUENCE</scope>
    <source>
        <strain evidence="1">CS162</strain>
    </source>
</reference>
<organism evidence="1 2">
    <name type="scientific">Alternaria atra</name>
    <dbReference type="NCBI Taxonomy" id="119953"/>
    <lineage>
        <taxon>Eukaryota</taxon>
        <taxon>Fungi</taxon>
        <taxon>Dikarya</taxon>
        <taxon>Ascomycota</taxon>
        <taxon>Pezizomycotina</taxon>
        <taxon>Dothideomycetes</taxon>
        <taxon>Pleosporomycetidae</taxon>
        <taxon>Pleosporales</taxon>
        <taxon>Pleosporineae</taxon>
        <taxon>Pleosporaceae</taxon>
        <taxon>Alternaria</taxon>
        <taxon>Alternaria sect. Ulocladioides</taxon>
    </lineage>
</organism>
<sequence>MGTTSTSMNELWHIVAVTSNKLRVTSSQTQDDLRRLALLCNTLDQNMLLLHSMMAVSMIHDSKEEALPGDELYASLNESEGSDVYEDVDVTYGVDSLVGKEKPQSQETNYG</sequence>
<dbReference type="EMBL" id="CAJRGZ010000023">
    <property type="protein sequence ID" value="CAG5179580.1"/>
    <property type="molecule type" value="Genomic_DNA"/>
</dbReference>
<dbReference type="Proteomes" id="UP000676310">
    <property type="component" value="Unassembled WGS sequence"/>
</dbReference>
<dbReference type="AlphaFoldDB" id="A0A8J2I997"/>
<evidence type="ECO:0000313" key="2">
    <source>
        <dbReference type="Proteomes" id="UP000676310"/>
    </source>
</evidence>
<proteinExistence type="predicted"/>
<dbReference type="RefSeq" id="XP_043172925.1">
    <property type="nucleotide sequence ID" value="XM_043316990.1"/>
</dbReference>
<dbReference type="GeneID" id="67021569"/>
<keyword evidence="2" id="KW-1185">Reference proteome</keyword>
<evidence type="ECO:0000313" key="1">
    <source>
        <dbReference type="EMBL" id="CAG5179580.1"/>
    </source>
</evidence>
<protein>
    <submittedName>
        <fullName evidence="1">Uncharacterized protein</fullName>
    </submittedName>
</protein>
<comment type="caution">
    <text evidence="1">The sequence shown here is derived from an EMBL/GenBank/DDBJ whole genome shotgun (WGS) entry which is preliminary data.</text>
</comment>